<dbReference type="OrthoDB" id="5346581at2759"/>
<comment type="caution">
    <text evidence="2">The sequence shown here is derived from an EMBL/GenBank/DDBJ whole genome shotgun (WGS) entry which is preliminary data.</text>
</comment>
<evidence type="ECO:0000313" key="2">
    <source>
        <dbReference type="EMBL" id="POS75105.1"/>
    </source>
</evidence>
<evidence type="ECO:0000256" key="1">
    <source>
        <dbReference type="SAM" id="MobiDB-lite"/>
    </source>
</evidence>
<dbReference type="AlphaFoldDB" id="A0A2P5HXY7"/>
<feature type="compositionally biased region" description="Basic residues" evidence="1">
    <location>
        <begin position="256"/>
        <end position="265"/>
    </location>
</feature>
<proteinExistence type="predicted"/>
<dbReference type="EMBL" id="MAVT02000530">
    <property type="protein sequence ID" value="POS75105.1"/>
    <property type="molecule type" value="Genomic_DNA"/>
</dbReference>
<gene>
    <name evidence="2" type="ORF">DHEL01_v206505</name>
</gene>
<accession>A0A2P5HXY7</accession>
<feature type="region of interest" description="Disordered" evidence="1">
    <location>
        <begin position="227"/>
        <end position="270"/>
    </location>
</feature>
<keyword evidence="3" id="KW-1185">Reference proteome</keyword>
<dbReference type="InParanoid" id="A0A2P5HXY7"/>
<organism evidence="2 3">
    <name type="scientific">Diaporthe helianthi</name>
    <dbReference type="NCBI Taxonomy" id="158607"/>
    <lineage>
        <taxon>Eukaryota</taxon>
        <taxon>Fungi</taxon>
        <taxon>Dikarya</taxon>
        <taxon>Ascomycota</taxon>
        <taxon>Pezizomycotina</taxon>
        <taxon>Sordariomycetes</taxon>
        <taxon>Sordariomycetidae</taxon>
        <taxon>Diaporthales</taxon>
        <taxon>Diaporthaceae</taxon>
        <taxon>Diaporthe</taxon>
    </lineage>
</organism>
<dbReference type="Proteomes" id="UP000094444">
    <property type="component" value="Unassembled WGS sequence"/>
</dbReference>
<evidence type="ECO:0000313" key="3">
    <source>
        <dbReference type="Proteomes" id="UP000094444"/>
    </source>
</evidence>
<name>A0A2P5HXY7_DIAHE</name>
<feature type="compositionally biased region" description="Basic and acidic residues" evidence="1">
    <location>
        <begin position="227"/>
        <end position="238"/>
    </location>
</feature>
<protein>
    <submittedName>
        <fullName evidence="2">Uncharacterized protein</fullName>
    </submittedName>
</protein>
<sequence>MDVMVARLRDVALYAHLHRITLENLTTDHLNIFHRALLHILGSELARDTFAQIVDGLPIADVAWDKRHPGIFGDDHPIEAHATLCPGVKDKTSACLEQYDLHSLAFGPQTVQAYQNAPLGSKAFQTRLIELVVLALHQIAVDLFKRDDLRSHSHQEIDTVTSCAIVPPKSLTLKPDAYAVTVPPRPTLFNHPYYVDLDIYPEGLADIVGYWAEDRIIGGIVLFDRKADPRDPRDRPNASEDQGEEEAGGGRNPAEKHHHHHHHHPPNIWLHPARDRVTDRICQLHDDQQKALVDYLLLHASQVAAPGQDTSNPLPILPHKGNRTRVDPSIAHTHNLVFREYWDRKPATQELLDFLLRVPQNELDYPEIRDFMNRLNALEKEWDEAKDTQK</sequence>
<reference evidence="2" key="1">
    <citation type="submission" date="2017-09" db="EMBL/GenBank/DDBJ databases">
        <title>Polyketide synthases of a Diaporthe helianthi virulent isolate.</title>
        <authorList>
            <person name="Baroncelli R."/>
        </authorList>
    </citation>
    <scope>NUCLEOTIDE SEQUENCE [LARGE SCALE GENOMIC DNA]</scope>
    <source>
        <strain evidence="2">7/96</strain>
    </source>
</reference>